<evidence type="ECO:0000256" key="2">
    <source>
        <dbReference type="ARBA" id="ARBA00022692"/>
    </source>
</evidence>
<keyword evidence="2 6" id="KW-0812">Transmembrane</keyword>
<sequence>MAGGKNINDPNRYVMYRYQISVPAAAIFVALFGISSIFHIYQTWRKRSWFLIAFIIGGLFETIGYAGRIQSSFDQFNLSPYIMQTLLLLLGPALYAASIYMILGRLIVLTSGEKYSLVRPSWLTKIFVSGDVISFLMQGAGGGIMSTAKKNPANSKKGERIIVGGLFVQLIFFGLFVVTSALFQRRGAHHLKSLPKEITWKKQLYALYATSTLILVRSVFRVIEYLQGNAGYLLRQEVFLYVFDAVLMLGVMVIMNVVHPGDIAIMLKEKREGGAGSDVEMSTPVEVQQSKHSREESGTSSAV</sequence>
<evidence type="ECO:0000256" key="5">
    <source>
        <dbReference type="SAM" id="MobiDB-lite"/>
    </source>
</evidence>
<evidence type="ECO:0000313" key="8">
    <source>
        <dbReference type="Proteomes" id="UP000700596"/>
    </source>
</evidence>
<evidence type="ECO:0000256" key="4">
    <source>
        <dbReference type="ARBA" id="ARBA00023136"/>
    </source>
</evidence>
<dbReference type="OrthoDB" id="3358017at2759"/>
<feature type="transmembrane region" description="Helical" evidence="6">
    <location>
        <begin position="161"/>
        <end position="183"/>
    </location>
</feature>
<feature type="transmembrane region" description="Helical" evidence="6">
    <location>
        <begin position="204"/>
        <end position="223"/>
    </location>
</feature>
<keyword evidence="8" id="KW-1185">Reference proteome</keyword>
<feature type="transmembrane region" description="Helical" evidence="6">
    <location>
        <begin position="20"/>
        <end position="41"/>
    </location>
</feature>
<proteinExistence type="predicted"/>
<dbReference type="PANTHER" id="PTHR31465:SF1">
    <property type="entry name" value="PROTEIN RTA1-RELATED"/>
    <property type="match status" value="1"/>
</dbReference>
<dbReference type="EMBL" id="JAGMWT010000017">
    <property type="protein sequence ID" value="KAH7114408.1"/>
    <property type="molecule type" value="Genomic_DNA"/>
</dbReference>
<evidence type="ECO:0000256" key="1">
    <source>
        <dbReference type="ARBA" id="ARBA00004141"/>
    </source>
</evidence>
<gene>
    <name evidence="7" type="ORF">B0J11DRAFT_445459</name>
</gene>
<feature type="region of interest" description="Disordered" evidence="5">
    <location>
        <begin position="274"/>
        <end position="303"/>
    </location>
</feature>
<name>A0A9P9IAP0_9PLEO</name>
<dbReference type="Proteomes" id="UP000700596">
    <property type="component" value="Unassembled WGS sequence"/>
</dbReference>
<reference evidence="7" key="1">
    <citation type="journal article" date="2021" name="Nat. Commun.">
        <title>Genetic determinants of endophytism in the Arabidopsis root mycobiome.</title>
        <authorList>
            <person name="Mesny F."/>
            <person name="Miyauchi S."/>
            <person name="Thiergart T."/>
            <person name="Pickel B."/>
            <person name="Atanasova L."/>
            <person name="Karlsson M."/>
            <person name="Huettel B."/>
            <person name="Barry K.W."/>
            <person name="Haridas S."/>
            <person name="Chen C."/>
            <person name="Bauer D."/>
            <person name="Andreopoulos W."/>
            <person name="Pangilinan J."/>
            <person name="LaButti K."/>
            <person name="Riley R."/>
            <person name="Lipzen A."/>
            <person name="Clum A."/>
            <person name="Drula E."/>
            <person name="Henrissat B."/>
            <person name="Kohler A."/>
            <person name="Grigoriev I.V."/>
            <person name="Martin F.M."/>
            <person name="Hacquard S."/>
        </authorList>
    </citation>
    <scope>NUCLEOTIDE SEQUENCE</scope>
    <source>
        <strain evidence="7">MPI-CAGE-CH-0243</strain>
    </source>
</reference>
<evidence type="ECO:0000256" key="3">
    <source>
        <dbReference type="ARBA" id="ARBA00022989"/>
    </source>
</evidence>
<comment type="caution">
    <text evidence="7">The sequence shown here is derived from an EMBL/GenBank/DDBJ whole genome shotgun (WGS) entry which is preliminary data.</text>
</comment>
<accession>A0A9P9IAP0</accession>
<protein>
    <submittedName>
        <fullName evidence="7">RTA1 like protein-domain-containing protein</fullName>
    </submittedName>
</protein>
<dbReference type="PANTHER" id="PTHR31465">
    <property type="entry name" value="PROTEIN RTA1-RELATED"/>
    <property type="match status" value="1"/>
</dbReference>
<feature type="transmembrane region" description="Helical" evidence="6">
    <location>
        <begin position="48"/>
        <end position="66"/>
    </location>
</feature>
<evidence type="ECO:0000256" key="6">
    <source>
        <dbReference type="SAM" id="Phobius"/>
    </source>
</evidence>
<feature type="transmembrane region" description="Helical" evidence="6">
    <location>
        <begin position="238"/>
        <end position="258"/>
    </location>
</feature>
<dbReference type="GO" id="GO:0016020">
    <property type="term" value="C:membrane"/>
    <property type="evidence" value="ECO:0007669"/>
    <property type="project" value="UniProtKB-SubCell"/>
</dbReference>
<keyword evidence="4 6" id="KW-0472">Membrane</keyword>
<dbReference type="AlphaFoldDB" id="A0A9P9IAP0"/>
<organism evidence="7 8">
    <name type="scientific">Dendryphion nanum</name>
    <dbReference type="NCBI Taxonomy" id="256645"/>
    <lineage>
        <taxon>Eukaryota</taxon>
        <taxon>Fungi</taxon>
        <taxon>Dikarya</taxon>
        <taxon>Ascomycota</taxon>
        <taxon>Pezizomycotina</taxon>
        <taxon>Dothideomycetes</taxon>
        <taxon>Pleosporomycetidae</taxon>
        <taxon>Pleosporales</taxon>
        <taxon>Torulaceae</taxon>
        <taxon>Dendryphion</taxon>
    </lineage>
</organism>
<dbReference type="Pfam" id="PF04479">
    <property type="entry name" value="RTA1"/>
    <property type="match status" value="1"/>
</dbReference>
<feature type="transmembrane region" description="Helical" evidence="6">
    <location>
        <begin position="122"/>
        <end position="141"/>
    </location>
</feature>
<keyword evidence="3 6" id="KW-1133">Transmembrane helix</keyword>
<feature type="transmembrane region" description="Helical" evidence="6">
    <location>
        <begin position="86"/>
        <end position="110"/>
    </location>
</feature>
<evidence type="ECO:0000313" key="7">
    <source>
        <dbReference type="EMBL" id="KAH7114408.1"/>
    </source>
</evidence>
<comment type="subcellular location">
    <subcellularLocation>
        <location evidence="1">Membrane</location>
        <topology evidence="1">Multi-pass membrane protein</topology>
    </subcellularLocation>
</comment>
<dbReference type="InterPro" id="IPR007568">
    <property type="entry name" value="RTA1"/>
</dbReference>